<sequence length="226" mass="24764">MLQTPSIYDRHSDSWRVLRFVSEFVEGFDALADLGPAVTCFGSARVRPDNSLYQQGLRVGAALARRDVAVITGGGPGMMEAINRGCFEAGGLSVGCNIELPHEQSLNDYCEVGVEFRYFFVRKMMFVKYAQGFIIFPGGFGTLDELFESLTLAQTGKIEHFPVILFGSAYWGGLLGWLKEKALDQGLVSPDDLSLLTITDDPEEAADLATRGALEPSHDERKADAQ</sequence>
<dbReference type="InterPro" id="IPR005269">
    <property type="entry name" value="LOG"/>
</dbReference>
<keyword evidence="1" id="KW-0203">Cytokinin biosynthesis</keyword>
<protein>
    <recommendedName>
        <fullName evidence="1">Cytokinin riboside 5'-monophosphate phosphoribohydrolase</fullName>
        <ecNumber evidence="1">3.2.2.n1</ecNumber>
    </recommendedName>
</protein>
<dbReference type="PANTHER" id="PTHR43393:SF2">
    <property type="entry name" value="CYTOKININ RIBOSIDE 5'-MONOPHOSPHATE PHOSPHORIBOHYDROLASE"/>
    <property type="match status" value="1"/>
</dbReference>
<accession>A0A934KHS6</accession>
<dbReference type="EC" id="3.2.2.n1" evidence="1"/>
<dbReference type="GO" id="GO:0005829">
    <property type="term" value="C:cytosol"/>
    <property type="evidence" value="ECO:0007669"/>
    <property type="project" value="TreeGrafter"/>
</dbReference>
<dbReference type="InterPro" id="IPR031100">
    <property type="entry name" value="LOG_fam"/>
</dbReference>
<dbReference type="AlphaFoldDB" id="A0A934KHS6"/>
<reference evidence="2 3" key="1">
    <citation type="submission" date="2020-10" db="EMBL/GenBank/DDBJ databases">
        <title>Ca. Dormibacterota MAGs.</title>
        <authorList>
            <person name="Montgomery K."/>
        </authorList>
    </citation>
    <scope>NUCLEOTIDE SEQUENCE [LARGE SCALE GENOMIC DNA]</scope>
    <source>
        <strain evidence="2">SC8811_S16_3</strain>
    </source>
</reference>
<evidence type="ECO:0000256" key="1">
    <source>
        <dbReference type="RuleBase" id="RU363015"/>
    </source>
</evidence>
<dbReference type="Pfam" id="PF03641">
    <property type="entry name" value="Lysine_decarbox"/>
    <property type="match status" value="1"/>
</dbReference>
<gene>
    <name evidence="2" type="ORF">JF888_11475</name>
</gene>
<proteinExistence type="inferred from homology"/>
<evidence type="ECO:0000313" key="3">
    <source>
        <dbReference type="Proteomes" id="UP000620075"/>
    </source>
</evidence>
<organism evidence="2 3">
    <name type="scientific">Candidatus Dormiibacter inghamiae</name>
    <dbReference type="NCBI Taxonomy" id="3127013"/>
    <lineage>
        <taxon>Bacteria</taxon>
        <taxon>Bacillati</taxon>
        <taxon>Candidatus Dormiibacterota</taxon>
        <taxon>Candidatus Dormibacteria</taxon>
        <taxon>Candidatus Dormibacterales</taxon>
        <taxon>Candidatus Dormibacteraceae</taxon>
        <taxon>Candidatus Dormiibacter</taxon>
    </lineage>
</organism>
<dbReference type="Gene3D" id="3.40.50.450">
    <property type="match status" value="1"/>
</dbReference>
<name>A0A934KHS6_9BACT</name>
<dbReference type="SUPFAM" id="SSF102405">
    <property type="entry name" value="MCP/YpsA-like"/>
    <property type="match status" value="1"/>
</dbReference>
<dbReference type="NCBIfam" id="TIGR00730">
    <property type="entry name" value="Rossman fold protein, TIGR00730 family"/>
    <property type="match status" value="1"/>
</dbReference>
<evidence type="ECO:0000313" key="2">
    <source>
        <dbReference type="EMBL" id="MBJ7603796.1"/>
    </source>
</evidence>
<keyword evidence="1" id="KW-0378">Hydrolase</keyword>
<comment type="similarity">
    <text evidence="1">Belongs to the LOG family.</text>
</comment>
<dbReference type="PANTHER" id="PTHR43393">
    <property type="entry name" value="CYTOKININ RIBOSIDE 5'-MONOPHOSPHATE PHOSPHORIBOHYDROLASE"/>
    <property type="match status" value="1"/>
</dbReference>
<dbReference type="InterPro" id="IPR052341">
    <property type="entry name" value="LOG_family_nucleotidases"/>
</dbReference>
<comment type="caution">
    <text evidence="2">The sequence shown here is derived from an EMBL/GenBank/DDBJ whole genome shotgun (WGS) entry which is preliminary data.</text>
</comment>
<dbReference type="GO" id="GO:0009691">
    <property type="term" value="P:cytokinin biosynthetic process"/>
    <property type="evidence" value="ECO:0007669"/>
    <property type="project" value="UniProtKB-UniRule"/>
</dbReference>
<dbReference type="EMBL" id="JAEKNQ010000041">
    <property type="protein sequence ID" value="MBJ7603796.1"/>
    <property type="molecule type" value="Genomic_DNA"/>
</dbReference>
<dbReference type="Proteomes" id="UP000620075">
    <property type="component" value="Unassembled WGS sequence"/>
</dbReference>
<dbReference type="GO" id="GO:0016787">
    <property type="term" value="F:hydrolase activity"/>
    <property type="evidence" value="ECO:0007669"/>
    <property type="project" value="UniProtKB-KW"/>
</dbReference>